<dbReference type="Pfam" id="PF00300">
    <property type="entry name" value="His_Phos_1"/>
    <property type="match status" value="1"/>
</dbReference>
<evidence type="ECO:0000313" key="2">
    <source>
        <dbReference type="Proteomes" id="UP001431010"/>
    </source>
</evidence>
<dbReference type="InterPro" id="IPR013078">
    <property type="entry name" value="His_Pase_superF_clade-1"/>
</dbReference>
<sequence length="197" mass="21443">MRIDLLRHGTTGRDGYLDGRTDPPLSDAGWDQFRRQTQGGIWRRVVSSPRARARAAAEDYARRTGCALDIDADWSELDFGRWEGRKRSDIAAEPGGAALLDAFHADPAASAPDGESWADLQQRVARALDRILARPEPAPVLVVAHGGAIRAALSHLLGWPLHQLWSLRIHPGTRIMLAAGQGGDGAPWGEIVEIIQP</sequence>
<dbReference type="EMBL" id="CP088156">
    <property type="protein sequence ID" value="UFZ04701.1"/>
    <property type="molecule type" value="Genomic_DNA"/>
</dbReference>
<reference evidence="1" key="1">
    <citation type="journal article" date="2024" name="Antonie Van Leeuwenhoek">
        <title>Bradyrhizobium ontarionense sp. nov., a novel bacterial symbiont isolated from Aeschynomene indica (Indian jointvetch), harbours photosynthesis, nitrogen fixation and nitrous oxide (N2O) reductase genes.</title>
        <authorList>
            <person name="Bromfield E.S.P."/>
            <person name="Cloutier S."/>
        </authorList>
    </citation>
    <scope>NUCLEOTIDE SEQUENCE</scope>
    <source>
        <strain evidence="1">A19</strain>
    </source>
</reference>
<dbReference type="InterPro" id="IPR050275">
    <property type="entry name" value="PGM_Phosphatase"/>
</dbReference>
<protein>
    <submittedName>
        <fullName evidence="1">Histidine phosphatase family protein</fullName>
    </submittedName>
</protein>
<gene>
    <name evidence="1" type="ORF">LQG66_36930</name>
</gene>
<dbReference type="Gene3D" id="3.40.50.1240">
    <property type="entry name" value="Phosphoglycerate mutase-like"/>
    <property type="match status" value="1"/>
</dbReference>
<organism evidence="1 2">
    <name type="scientific">Bradyrhizobium ontarionense</name>
    <dbReference type="NCBI Taxonomy" id="2898149"/>
    <lineage>
        <taxon>Bacteria</taxon>
        <taxon>Pseudomonadati</taxon>
        <taxon>Pseudomonadota</taxon>
        <taxon>Alphaproteobacteria</taxon>
        <taxon>Hyphomicrobiales</taxon>
        <taxon>Nitrobacteraceae</taxon>
        <taxon>Bradyrhizobium</taxon>
    </lineage>
</organism>
<keyword evidence="2" id="KW-1185">Reference proteome</keyword>
<dbReference type="RefSeq" id="WP_231321785.1">
    <property type="nucleotide sequence ID" value="NZ_CP088156.1"/>
</dbReference>
<dbReference type="SMART" id="SM00855">
    <property type="entry name" value="PGAM"/>
    <property type="match status" value="1"/>
</dbReference>
<dbReference type="InterPro" id="IPR029033">
    <property type="entry name" value="His_PPase_superfam"/>
</dbReference>
<evidence type="ECO:0000313" key="1">
    <source>
        <dbReference type="EMBL" id="UFZ04701.1"/>
    </source>
</evidence>
<dbReference type="PANTHER" id="PTHR48100">
    <property type="entry name" value="BROAD-SPECIFICITY PHOSPHATASE YOR283W-RELATED"/>
    <property type="match status" value="1"/>
</dbReference>
<dbReference type="SUPFAM" id="SSF53254">
    <property type="entry name" value="Phosphoglycerate mutase-like"/>
    <property type="match status" value="1"/>
</dbReference>
<name>A0ABY3RBY5_9BRAD</name>
<accession>A0ABY3RBY5</accession>
<proteinExistence type="predicted"/>
<dbReference type="CDD" id="cd07067">
    <property type="entry name" value="HP_PGM_like"/>
    <property type="match status" value="1"/>
</dbReference>
<dbReference type="PANTHER" id="PTHR48100:SF1">
    <property type="entry name" value="HISTIDINE PHOSPHATASE FAMILY PROTEIN-RELATED"/>
    <property type="match status" value="1"/>
</dbReference>
<dbReference type="Proteomes" id="UP001431010">
    <property type="component" value="Chromosome"/>
</dbReference>